<dbReference type="Proteomes" id="UP000828390">
    <property type="component" value="Unassembled WGS sequence"/>
</dbReference>
<feature type="chain" id="PRO_5038615057" evidence="1">
    <location>
        <begin position="21"/>
        <end position="67"/>
    </location>
</feature>
<keyword evidence="1" id="KW-0732">Signal</keyword>
<feature type="signal peptide" evidence="1">
    <location>
        <begin position="1"/>
        <end position="20"/>
    </location>
</feature>
<accession>A0A9D4JMD1</accession>
<comment type="caution">
    <text evidence="2">The sequence shown here is derived from an EMBL/GenBank/DDBJ whole genome shotgun (WGS) entry which is preliminary data.</text>
</comment>
<dbReference type="EMBL" id="JAIWYP010000005">
    <property type="protein sequence ID" value="KAH3817536.1"/>
    <property type="molecule type" value="Genomic_DNA"/>
</dbReference>
<evidence type="ECO:0000313" key="3">
    <source>
        <dbReference type="Proteomes" id="UP000828390"/>
    </source>
</evidence>
<protein>
    <submittedName>
        <fullName evidence="2">Uncharacterized protein</fullName>
    </submittedName>
</protein>
<dbReference type="Gene3D" id="3.90.650.10">
    <property type="entry name" value="PurM-like C-terminal domain"/>
    <property type="match status" value="1"/>
</dbReference>
<reference evidence="2" key="1">
    <citation type="journal article" date="2019" name="bioRxiv">
        <title>The Genome of the Zebra Mussel, Dreissena polymorpha: A Resource for Invasive Species Research.</title>
        <authorList>
            <person name="McCartney M.A."/>
            <person name="Auch B."/>
            <person name="Kono T."/>
            <person name="Mallez S."/>
            <person name="Zhang Y."/>
            <person name="Obille A."/>
            <person name="Becker A."/>
            <person name="Abrahante J.E."/>
            <person name="Garbe J."/>
            <person name="Badalamenti J.P."/>
            <person name="Herman A."/>
            <person name="Mangelson H."/>
            <person name="Liachko I."/>
            <person name="Sullivan S."/>
            <person name="Sone E.D."/>
            <person name="Koren S."/>
            <person name="Silverstein K.A.T."/>
            <person name="Beckman K.B."/>
            <person name="Gohl D.M."/>
        </authorList>
    </citation>
    <scope>NUCLEOTIDE SEQUENCE</scope>
    <source>
        <strain evidence="2">Duluth1</strain>
        <tissue evidence="2">Whole animal</tissue>
    </source>
</reference>
<name>A0A9D4JMD1_DREPO</name>
<dbReference type="SUPFAM" id="SSF56042">
    <property type="entry name" value="PurM C-terminal domain-like"/>
    <property type="match status" value="1"/>
</dbReference>
<evidence type="ECO:0000313" key="2">
    <source>
        <dbReference type="EMBL" id="KAH3817536.1"/>
    </source>
</evidence>
<reference evidence="2" key="2">
    <citation type="submission" date="2020-11" db="EMBL/GenBank/DDBJ databases">
        <authorList>
            <person name="McCartney M.A."/>
            <person name="Auch B."/>
            <person name="Kono T."/>
            <person name="Mallez S."/>
            <person name="Becker A."/>
            <person name="Gohl D.M."/>
            <person name="Silverstein K.A.T."/>
            <person name="Koren S."/>
            <person name="Bechman K.B."/>
            <person name="Herman A."/>
            <person name="Abrahante J.E."/>
            <person name="Garbe J."/>
        </authorList>
    </citation>
    <scope>NUCLEOTIDE SEQUENCE</scope>
    <source>
        <strain evidence="2">Duluth1</strain>
        <tissue evidence="2">Whole animal</tissue>
    </source>
</reference>
<evidence type="ECO:0000256" key="1">
    <source>
        <dbReference type="SAM" id="SignalP"/>
    </source>
</evidence>
<proteinExistence type="predicted"/>
<sequence length="67" mass="7216">MARTFNCGVGAVLIVDAALAGPITEKLLENGVAADVIGHVVKKIDKLRFYISVLFKKNNFGNQIVLT</sequence>
<keyword evidence="3" id="KW-1185">Reference proteome</keyword>
<organism evidence="2 3">
    <name type="scientific">Dreissena polymorpha</name>
    <name type="common">Zebra mussel</name>
    <name type="synonym">Mytilus polymorpha</name>
    <dbReference type="NCBI Taxonomy" id="45954"/>
    <lineage>
        <taxon>Eukaryota</taxon>
        <taxon>Metazoa</taxon>
        <taxon>Spiralia</taxon>
        <taxon>Lophotrochozoa</taxon>
        <taxon>Mollusca</taxon>
        <taxon>Bivalvia</taxon>
        <taxon>Autobranchia</taxon>
        <taxon>Heteroconchia</taxon>
        <taxon>Euheterodonta</taxon>
        <taxon>Imparidentia</taxon>
        <taxon>Neoheterodontei</taxon>
        <taxon>Myida</taxon>
        <taxon>Dreissenoidea</taxon>
        <taxon>Dreissenidae</taxon>
        <taxon>Dreissena</taxon>
    </lineage>
</organism>
<dbReference type="InterPro" id="IPR036676">
    <property type="entry name" value="PurM-like_C_sf"/>
</dbReference>
<gene>
    <name evidence="2" type="ORF">DPMN_119074</name>
</gene>
<dbReference type="AlphaFoldDB" id="A0A9D4JMD1"/>